<sequence length="499" mass="56586">MATEAKIFRHVMPVWVVFEVKCPTVNLEDVRIVGSLPELGSWESSRALPLVTSERTYPAWRTAEISLPSQVTEVVQYKYIKVFDGSLVQWEGGPNRILDVSCLVERMVNYVDDLTFDINDTVTRRSGNRIRFQETSKSASVTTSRFASSVPSPLRASQTPVEKHPNSLEDLENVLRELKELELMNLSSRPEIRHAITAVRGAMEVERSGRLRFRRPITCAMLALLMVPVMPLLVTAALVSNNQSARLRYNSLLASATENVKRPLRRLLEPTDELRAWTVLPGCHALPSGAVQMVTQRCVPPRSECLEPEGGRDSEHGLSLPAVFQDFTAPSRSWIFQCEWRKEETDCFSVRCAERGTLADSDAPCLVSCYKHKFGSCQTVRQHWEVESEDERGIVGSRLQVAGQNNMICRISPALTVWAWYPQAAHEWKKERRKYQNDMFVLRRTVQTAWKFGSPFPFCSRMQKGTLRRQLSGSLTGCWELPCSALAEMSPRHVRGCLR</sequence>
<dbReference type="PROSITE" id="PS51166">
    <property type="entry name" value="CBM20"/>
    <property type="match status" value="1"/>
</dbReference>
<dbReference type="Pfam" id="PF00686">
    <property type="entry name" value="CBM_20"/>
    <property type="match status" value="1"/>
</dbReference>
<evidence type="ECO:0000313" key="4">
    <source>
        <dbReference type="Proteomes" id="UP000186817"/>
    </source>
</evidence>
<organism evidence="3 4">
    <name type="scientific">Symbiodinium microadriaticum</name>
    <name type="common">Dinoflagellate</name>
    <name type="synonym">Zooxanthella microadriatica</name>
    <dbReference type="NCBI Taxonomy" id="2951"/>
    <lineage>
        <taxon>Eukaryota</taxon>
        <taxon>Sar</taxon>
        <taxon>Alveolata</taxon>
        <taxon>Dinophyceae</taxon>
        <taxon>Suessiales</taxon>
        <taxon>Symbiodiniaceae</taxon>
        <taxon>Symbiodinium</taxon>
    </lineage>
</organism>
<dbReference type="GO" id="GO:2001070">
    <property type="term" value="F:starch binding"/>
    <property type="evidence" value="ECO:0007669"/>
    <property type="project" value="InterPro"/>
</dbReference>
<dbReference type="Proteomes" id="UP000186817">
    <property type="component" value="Unassembled WGS sequence"/>
</dbReference>
<comment type="caution">
    <text evidence="3">The sequence shown here is derived from an EMBL/GenBank/DDBJ whole genome shotgun (WGS) entry which is preliminary data.</text>
</comment>
<dbReference type="SMART" id="SM01065">
    <property type="entry name" value="CBM_2"/>
    <property type="match status" value="1"/>
</dbReference>
<evidence type="ECO:0000259" key="2">
    <source>
        <dbReference type="PROSITE" id="PS51166"/>
    </source>
</evidence>
<keyword evidence="1" id="KW-0812">Transmembrane</keyword>
<protein>
    <submittedName>
        <fullName evidence="3">Glucoamylase</fullName>
    </submittedName>
</protein>
<name>A0A1Q9DI98_SYMMI</name>
<dbReference type="InterPro" id="IPR013784">
    <property type="entry name" value="Carb-bd-like_fold"/>
</dbReference>
<dbReference type="Gene3D" id="2.60.40.10">
    <property type="entry name" value="Immunoglobulins"/>
    <property type="match status" value="1"/>
</dbReference>
<accession>A0A1Q9DI98</accession>
<dbReference type="AlphaFoldDB" id="A0A1Q9DI98"/>
<dbReference type="SUPFAM" id="SSF49452">
    <property type="entry name" value="Starch-binding domain-like"/>
    <property type="match status" value="1"/>
</dbReference>
<keyword evidence="4" id="KW-1185">Reference proteome</keyword>
<gene>
    <name evidence="3" type="primary">glaA</name>
    <name evidence="3" type="ORF">AK812_SmicGene23004</name>
</gene>
<dbReference type="PANTHER" id="PTHR15048:SF0">
    <property type="entry name" value="STARCH-BINDING DOMAIN-CONTAINING PROTEIN 1"/>
    <property type="match status" value="1"/>
</dbReference>
<dbReference type="OrthoDB" id="440291at2759"/>
<reference evidence="3 4" key="1">
    <citation type="submission" date="2016-02" db="EMBL/GenBank/DDBJ databases">
        <title>Genome analysis of coral dinoflagellate symbionts highlights evolutionary adaptations to a symbiotic lifestyle.</title>
        <authorList>
            <person name="Aranda M."/>
            <person name="Li Y."/>
            <person name="Liew Y.J."/>
            <person name="Baumgarten S."/>
            <person name="Simakov O."/>
            <person name="Wilson M."/>
            <person name="Piel J."/>
            <person name="Ashoor H."/>
            <person name="Bougouffa S."/>
            <person name="Bajic V.B."/>
            <person name="Ryu T."/>
            <person name="Ravasi T."/>
            <person name="Bayer T."/>
            <person name="Micklem G."/>
            <person name="Kim H."/>
            <person name="Bhak J."/>
            <person name="Lajeunesse T.C."/>
            <person name="Voolstra C.R."/>
        </authorList>
    </citation>
    <scope>NUCLEOTIDE SEQUENCE [LARGE SCALE GENOMIC DNA]</scope>
    <source>
        <strain evidence="3 4">CCMP2467</strain>
    </source>
</reference>
<dbReference type="InterPro" id="IPR013783">
    <property type="entry name" value="Ig-like_fold"/>
</dbReference>
<feature type="domain" description="CBM20" evidence="2">
    <location>
        <begin position="8"/>
        <end position="118"/>
    </location>
</feature>
<dbReference type="EMBL" id="LSRX01000523">
    <property type="protein sequence ID" value="OLP94899.1"/>
    <property type="molecule type" value="Genomic_DNA"/>
</dbReference>
<evidence type="ECO:0000313" key="3">
    <source>
        <dbReference type="EMBL" id="OLP94899.1"/>
    </source>
</evidence>
<proteinExistence type="predicted"/>
<keyword evidence="1" id="KW-1133">Transmembrane helix</keyword>
<dbReference type="InterPro" id="IPR002044">
    <property type="entry name" value="CBM20"/>
</dbReference>
<dbReference type="CDD" id="cd05467">
    <property type="entry name" value="CBM20"/>
    <property type="match status" value="1"/>
</dbReference>
<dbReference type="PANTHER" id="PTHR15048">
    <property type="entry name" value="STARCH-BINDING DOMAIN-CONTAINING PROTEIN 1"/>
    <property type="match status" value="1"/>
</dbReference>
<feature type="transmembrane region" description="Helical" evidence="1">
    <location>
        <begin position="217"/>
        <end position="239"/>
    </location>
</feature>
<keyword evidence="1" id="KW-0472">Membrane</keyword>
<dbReference type="GO" id="GO:0016020">
    <property type="term" value="C:membrane"/>
    <property type="evidence" value="ECO:0007669"/>
    <property type="project" value="TreeGrafter"/>
</dbReference>
<evidence type="ECO:0000256" key="1">
    <source>
        <dbReference type="SAM" id="Phobius"/>
    </source>
</evidence>